<dbReference type="InterPro" id="IPR010730">
    <property type="entry name" value="HET"/>
</dbReference>
<organism evidence="2 3">
    <name type="scientific">Beauveria bassiana (strain ARSEF 2860)</name>
    <name type="common">White muscardine disease fungus</name>
    <name type="synonym">Tritirachium shiotae</name>
    <dbReference type="NCBI Taxonomy" id="655819"/>
    <lineage>
        <taxon>Eukaryota</taxon>
        <taxon>Fungi</taxon>
        <taxon>Dikarya</taxon>
        <taxon>Ascomycota</taxon>
        <taxon>Pezizomycotina</taxon>
        <taxon>Sordariomycetes</taxon>
        <taxon>Hypocreomycetidae</taxon>
        <taxon>Hypocreales</taxon>
        <taxon>Cordycipitaceae</taxon>
        <taxon>Beauveria</taxon>
    </lineage>
</organism>
<dbReference type="PANTHER" id="PTHR33112">
    <property type="entry name" value="DOMAIN PROTEIN, PUTATIVE-RELATED"/>
    <property type="match status" value="1"/>
</dbReference>
<dbReference type="EMBL" id="JH725154">
    <property type="protein sequence ID" value="EJP68626.1"/>
    <property type="molecule type" value="Genomic_DNA"/>
</dbReference>
<feature type="domain" description="Heterokaryon incompatibility" evidence="1">
    <location>
        <begin position="189"/>
        <end position="275"/>
    </location>
</feature>
<evidence type="ECO:0000259" key="1">
    <source>
        <dbReference type="Pfam" id="PF06985"/>
    </source>
</evidence>
<name>J5K3H7_BEAB2</name>
<protein>
    <submittedName>
        <fullName evidence="2">Putative heterokaryon incompatibility protein</fullName>
    </submittedName>
</protein>
<dbReference type="STRING" id="655819.J5K3H7"/>
<dbReference type="RefSeq" id="XP_008595947.1">
    <property type="nucleotide sequence ID" value="XM_008597725.1"/>
</dbReference>
<dbReference type="AlphaFoldDB" id="J5K3H7"/>
<dbReference type="HOGENOM" id="CLU_002639_5_6_1"/>
<dbReference type="GeneID" id="19885640"/>
<accession>J5K3H7</accession>
<reference evidence="2 3" key="1">
    <citation type="journal article" date="2012" name="Sci. Rep.">
        <title>Genomic perspectives on the evolution of fungal entomopathogenicity in Beauveria bassiana.</title>
        <authorList>
            <person name="Xiao G."/>
            <person name="Ying S.H."/>
            <person name="Zheng P."/>
            <person name="Wang Z.L."/>
            <person name="Zhang S."/>
            <person name="Xie X.Q."/>
            <person name="Shang Y."/>
            <person name="St Leger R.J."/>
            <person name="Zhao G.P."/>
            <person name="Wang C."/>
            <person name="Feng M.G."/>
        </authorList>
    </citation>
    <scope>NUCLEOTIDE SEQUENCE [LARGE SCALE GENOMIC DNA]</scope>
    <source>
        <strain evidence="2 3">ARSEF 2860</strain>
    </source>
</reference>
<dbReference type="InParanoid" id="J5K3H7"/>
<dbReference type="PANTHER" id="PTHR33112:SF16">
    <property type="entry name" value="HETEROKARYON INCOMPATIBILITY DOMAIN-CONTAINING PROTEIN"/>
    <property type="match status" value="1"/>
</dbReference>
<sequence>MEQSRAVQEAQEAQEADDWAKKLCDPCKACVKFCGKSFPDWLGQQSYMNGMSGMMFYDSRPQHTHTSHVSFVQAAMGGCFICRELFSELFSELQSSTLSGSRPQIANVSFKMQFLATEEFGCRLIFTVQLARTSTQDPAELTQKFLLGKNKASQTNGRLAWYPTRLIDVGGPAAKRSGVKIIETATSLPQGPLKDWEKESSLMASVYGNSLCTLAATASCNSQGGLFRKRSKFGLGICAEDEDDTMLLVSEGAANKMLSDIEKAPLQKRGWVLQERLLSRRMIHFTRQQLVWQCEELNACEALSDGFSVSSIKLPVKLGVKIGSRAPDIDLLEAWDGILSRYTSASLTRRSDLLPALSGIATHLQELTGAAYLAGIWNLHPESFLMHLGWRSEPPTAHRSKEYRAPSWSWASTENRIKLFPFEYDRDFYTIEMMSLNVAAGSKVIRADVVPVSKDPHGSVSAGMLILEGPLNEIVVRPGIKNPDLNGTPLGMEIFLDEPLSTEKTLFTLPLYNYYVPHLDLELGDDGTELIFLLLLRGDENYTRCGVGRWFWTNGVNYPDIWDKIVTTCSNPFDEDYKSSNRKEVHIV</sequence>
<evidence type="ECO:0000313" key="3">
    <source>
        <dbReference type="Proteomes" id="UP000002762"/>
    </source>
</evidence>
<keyword evidence="3" id="KW-1185">Reference proteome</keyword>
<proteinExistence type="predicted"/>
<dbReference type="Pfam" id="PF06985">
    <property type="entry name" value="HET"/>
    <property type="match status" value="1"/>
</dbReference>
<dbReference type="Proteomes" id="UP000002762">
    <property type="component" value="Unassembled WGS sequence"/>
</dbReference>
<gene>
    <name evidence="2" type="ORF">BBA_02628</name>
</gene>
<evidence type="ECO:0000313" key="2">
    <source>
        <dbReference type="EMBL" id="EJP68626.1"/>
    </source>
</evidence>